<feature type="active site" description="Nucleophile" evidence="4 5">
    <location>
        <position position="55"/>
    </location>
</feature>
<dbReference type="EMBL" id="SDMQ01000003">
    <property type="protein sequence ID" value="TBT86624.1"/>
    <property type="molecule type" value="Genomic_DNA"/>
</dbReference>
<comment type="catalytic activity">
    <reaction evidence="4 7">
        <text>uridine(38/39/40) in tRNA = pseudouridine(38/39/40) in tRNA</text>
        <dbReference type="Rhea" id="RHEA:22376"/>
        <dbReference type="Rhea" id="RHEA-COMP:10085"/>
        <dbReference type="Rhea" id="RHEA-COMP:10087"/>
        <dbReference type="ChEBI" id="CHEBI:65314"/>
        <dbReference type="ChEBI" id="CHEBI:65315"/>
        <dbReference type="EC" id="5.4.99.12"/>
    </reaction>
</comment>
<dbReference type="SUPFAM" id="SSF55120">
    <property type="entry name" value="Pseudouridine synthase"/>
    <property type="match status" value="1"/>
</dbReference>
<organism evidence="9 10">
    <name type="scientific">Propioniciclava sinopodophylli</name>
    <dbReference type="NCBI Taxonomy" id="1837344"/>
    <lineage>
        <taxon>Bacteria</taxon>
        <taxon>Bacillati</taxon>
        <taxon>Actinomycetota</taxon>
        <taxon>Actinomycetes</taxon>
        <taxon>Propionibacteriales</taxon>
        <taxon>Propionibacteriaceae</taxon>
        <taxon>Propioniciclava</taxon>
    </lineage>
</organism>
<sequence>MTTRYRLDLAYDGRDFHGWAAQDGLRTVQGTLEHWITTVLRLDAPARLTVAGRTDAGVHARGQVAHVDLPGPHHATELLRRLDRVLPDDLSVHGVRVAPAGFDARFAAIWRRYAFRLADAAPDPLQRHTAVRVRGPLDVGAVDAGARSLVGLHDFGAFCRRREGATTIRQMIECHAERSPATGLVEVTLRADAFCHSMVRSVVGALVAVGTGQKDAAWLAGLVDRPTRAGDVTVLPPHGLVLEEVGYPADDQLAARQLEARARRDEEDRP</sequence>
<dbReference type="GO" id="GO:0031119">
    <property type="term" value="P:tRNA pseudouridine synthesis"/>
    <property type="evidence" value="ECO:0007669"/>
    <property type="project" value="UniProtKB-UniRule"/>
</dbReference>
<proteinExistence type="inferred from homology"/>
<dbReference type="InterPro" id="IPR001406">
    <property type="entry name" value="PsdUridine_synth_TruA"/>
</dbReference>
<dbReference type="Proteomes" id="UP000292373">
    <property type="component" value="Unassembled WGS sequence"/>
</dbReference>
<feature type="binding site" evidence="4 6">
    <location>
        <position position="113"/>
    </location>
    <ligand>
        <name>substrate</name>
    </ligand>
</feature>
<comment type="similarity">
    <text evidence="1 4 7">Belongs to the tRNA pseudouridine synthase TruA family.</text>
</comment>
<feature type="domain" description="Pseudouridine synthase I TruA alpha/beta" evidence="8">
    <location>
        <begin position="146"/>
        <end position="248"/>
    </location>
</feature>
<dbReference type="Gene3D" id="3.30.70.580">
    <property type="entry name" value="Pseudouridine synthase I, catalytic domain, N-terminal subdomain"/>
    <property type="match status" value="1"/>
</dbReference>
<evidence type="ECO:0000313" key="9">
    <source>
        <dbReference type="EMBL" id="TBT86624.1"/>
    </source>
</evidence>
<dbReference type="PIRSF" id="PIRSF001430">
    <property type="entry name" value="tRNA_psdUrid_synth"/>
    <property type="match status" value="1"/>
</dbReference>
<evidence type="ECO:0000256" key="6">
    <source>
        <dbReference type="PIRSR" id="PIRSR001430-2"/>
    </source>
</evidence>
<dbReference type="PANTHER" id="PTHR11142:SF0">
    <property type="entry name" value="TRNA PSEUDOURIDINE SYNTHASE-LIKE 1"/>
    <property type="match status" value="1"/>
</dbReference>
<evidence type="ECO:0000256" key="3">
    <source>
        <dbReference type="ARBA" id="ARBA00023235"/>
    </source>
</evidence>
<dbReference type="InterPro" id="IPR020103">
    <property type="entry name" value="PsdUridine_synth_cat_dom_sf"/>
</dbReference>
<dbReference type="Gene3D" id="3.30.70.660">
    <property type="entry name" value="Pseudouridine synthase I, catalytic domain, C-terminal subdomain"/>
    <property type="match status" value="1"/>
</dbReference>
<protein>
    <recommendedName>
        <fullName evidence="4">tRNA pseudouridine synthase A</fullName>
        <ecNumber evidence="4">5.4.99.12</ecNumber>
    </recommendedName>
    <alternativeName>
        <fullName evidence="4">tRNA pseudouridine(38-40) synthase</fullName>
    </alternativeName>
    <alternativeName>
        <fullName evidence="4">tRNA pseudouridylate synthase I</fullName>
    </alternativeName>
    <alternativeName>
        <fullName evidence="4">tRNA-uridine isomerase I</fullName>
    </alternativeName>
</protein>
<evidence type="ECO:0000256" key="1">
    <source>
        <dbReference type="ARBA" id="ARBA00009375"/>
    </source>
</evidence>
<evidence type="ECO:0000259" key="8">
    <source>
        <dbReference type="Pfam" id="PF01416"/>
    </source>
</evidence>
<dbReference type="CDD" id="cd02570">
    <property type="entry name" value="PseudoU_synth_EcTruA"/>
    <property type="match status" value="1"/>
</dbReference>
<dbReference type="EC" id="5.4.99.12" evidence="4"/>
<dbReference type="AlphaFoldDB" id="A0A4Q9KF93"/>
<dbReference type="GO" id="GO:0003723">
    <property type="term" value="F:RNA binding"/>
    <property type="evidence" value="ECO:0007669"/>
    <property type="project" value="InterPro"/>
</dbReference>
<dbReference type="InterPro" id="IPR020094">
    <property type="entry name" value="TruA/RsuA/RluB/E/F_N"/>
</dbReference>
<evidence type="ECO:0000313" key="10">
    <source>
        <dbReference type="Proteomes" id="UP000292373"/>
    </source>
</evidence>
<dbReference type="InterPro" id="IPR020097">
    <property type="entry name" value="PsdUridine_synth_TruA_a/b_dom"/>
</dbReference>
<evidence type="ECO:0000256" key="2">
    <source>
        <dbReference type="ARBA" id="ARBA00022694"/>
    </source>
</evidence>
<dbReference type="FunFam" id="3.30.70.580:FF:000008">
    <property type="entry name" value="tRNA pseudouridine synthase A"/>
    <property type="match status" value="1"/>
</dbReference>
<reference evidence="9 10" key="1">
    <citation type="submission" date="2019-01" db="EMBL/GenBank/DDBJ databases">
        <title>Lactibacter flavus gen. nov., sp. nov., a novel bacterium of the family Propionibacteriaceae isolated from raw milk and dairy products.</title>
        <authorList>
            <person name="Huptas C."/>
            <person name="Wenning M."/>
            <person name="Breitenwieser F."/>
            <person name="Doll E."/>
            <person name="Von Neubeck M."/>
            <person name="Busse H.-J."/>
            <person name="Scherer S."/>
        </authorList>
    </citation>
    <scope>NUCLEOTIDE SEQUENCE [LARGE SCALE GENOMIC DNA]</scope>
    <source>
        <strain evidence="9 10">KCTC 33808</strain>
    </source>
</reference>
<dbReference type="InterPro" id="IPR020095">
    <property type="entry name" value="PsdUridine_synth_TruA_C"/>
</dbReference>
<dbReference type="GO" id="GO:0160147">
    <property type="term" value="F:tRNA pseudouridine(38-40) synthase activity"/>
    <property type="evidence" value="ECO:0007669"/>
    <property type="project" value="UniProtKB-EC"/>
</dbReference>
<gene>
    <name evidence="4 9" type="primary">truA</name>
    <name evidence="9" type="ORF">ET989_04770</name>
</gene>
<dbReference type="HAMAP" id="MF_00171">
    <property type="entry name" value="TruA"/>
    <property type="match status" value="1"/>
</dbReference>
<dbReference type="RefSeq" id="WP_131167409.1">
    <property type="nucleotide sequence ID" value="NZ_SDMQ01000003.1"/>
</dbReference>
<keyword evidence="2 4" id="KW-0819">tRNA processing</keyword>
<keyword evidence="3 4" id="KW-0413">Isomerase</keyword>
<dbReference type="PANTHER" id="PTHR11142">
    <property type="entry name" value="PSEUDOURIDYLATE SYNTHASE"/>
    <property type="match status" value="1"/>
</dbReference>
<dbReference type="OrthoDB" id="9811823at2"/>
<evidence type="ECO:0000256" key="7">
    <source>
        <dbReference type="RuleBase" id="RU003792"/>
    </source>
</evidence>
<name>A0A4Q9KF93_9ACTN</name>
<comment type="function">
    <text evidence="4">Formation of pseudouridine at positions 38, 39 and 40 in the anticodon stem and loop of transfer RNAs.</text>
</comment>
<comment type="subunit">
    <text evidence="4">Homodimer.</text>
</comment>
<accession>A0A4Q9KF93</accession>
<evidence type="ECO:0000256" key="5">
    <source>
        <dbReference type="PIRSR" id="PIRSR001430-1"/>
    </source>
</evidence>
<keyword evidence="10" id="KW-1185">Reference proteome</keyword>
<comment type="caution">
    <text evidence="4">Lacks conserved residue(s) required for the propagation of feature annotation.</text>
</comment>
<dbReference type="NCBIfam" id="TIGR00071">
    <property type="entry name" value="hisT_truA"/>
    <property type="match status" value="1"/>
</dbReference>
<dbReference type="Pfam" id="PF01416">
    <property type="entry name" value="PseudoU_synth_1"/>
    <property type="match status" value="1"/>
</dbReference>
<comment type="caution">
    <text evidence="9">The sequence shown here is derived from an EMBL/GenBank/DDBJ whole genome shotgun (WGS) entry which is preliminary data.</text>
</comment>
<evidence type="ECO:0000256" key="4">
    <source>
        <dbReference type="HAMAP-Rule" id="MF_00171"/>
    </source>
</evidence>